<sequence length="136" mass="15360">MPLTATITKALLRTKRVPVLEWPTASPDLSPIENIWRILKGNMAQHRPRNIQQLQDYLPQEWEKISTDTLSHLVSSIPKLLVAISAVKVTSPLGNRTERTFLTLVAQGNTLASFIITLSVLLTQMLLQCCIQRIKY</sequence>
<dbReference type="OrthoDB" id="2417635at2759"/>
<keyword evidence="4" id="KW-1185">Reference proteome</keyword>
<dbReference type="InterPro" id="IPR038717">
    <property type="entry name" value="Tc1-like_DDE_dom"/>
</dbReference>
<dbReference type="GO" id="GO:0003676">
    <property type="term" value="F:nucleic acid binding"/>
    <property type="evidence" value="ECO:0007669"/>
    <property type="project" value="InterPro"/>
</dbReference>
<comment type="caution">
    <text evidence="3">The sequence shown here is derived from an EMBL/GenBank/DDBJ whole genome shotgun (WGS) entry which is preliminary data.</text>
</comment>
<reference evidence="3 4" key="1">
    <citation type="journal article" date="2019" name="Sci. Rep.">
        <title>Orb-weaving spider Araneus ventricosus genome elucidates the spidroin gene catalogue.</title>
        <authorList>
            <person name="Kono N."/>
            <person name="Nakamura H."/>
            <person name="Ohtoshi R."/>
            <person name="Moran D.A.P."/>
            <person name="Shinohara A."/>
            <person name="Yoshida Y."/>
            <person name="Fujiwara M."/>
            <person name="Mori M."/>
            <person name="Tomita M."/>
            <person name="Arakawa K."/>
        </authorList>
    </citation>
    <scope>NUCLEOTIDE SEQUENCE [LARGE SCALE GENOMIC DNA]</scope>
</reference>
<gene>
    <name evidence="3" type="ORF">AVEN_231065_1</name>
</gene>
<name>A0A4Y2A493_ARAVE</name>
<evidence type="ECO:0000259" key="2">
    <source>
        <dbReference type="Pfam" id="PF13358"/>
    </source>
</evidence>
<dbReference type="Proteomes" id="UP000499080">
    <property type="component" value="Unassembled WGS sequence"/>
</dbReference>
<proteinExistence type="predicted"/>
<evidence type="ECO:0000313" key="4">
    <source>
        <dbReference type="Proteomes" id="UP000499080"/>
    </source>
</evidence>
<protein>
    <recommendedName>
        <fullName evidence="2">Tc1-like transposase DDE domain-containing protein</fullName>
    </recommendedName>
</protein>
<evidence type="ECO:0000313" key="3">
    <source>
        <dbReference type="EMBL" id="GBL74185.1"/>
    </source>
</evidence>
<dbReference type="EMBL" id="BGPR01000004">
    <property type="protein sequence ID" value="GBL74185.1"/>
    <property type="molecule type" value="Genomic_DNA"/>
</dbReference>
<dbReference type="Gene3D" id="3.30.420.10">
    <property type="entry name" value="Ribonuclease H-like superfamily/Ribonuclease H"/>
    <property type="match status" value="1"/>
</dbReference>
<evidence type="ECO:0000256" key="1">
    <source>
        <dbReference type="SAM" id="Phobius"/>
    </source>
</evidence>
<feature type="domain" description="Tc1-like transposase DDE" evidence="2">
    <location>
        <begin position="9"/>
        <end position="54"/>
    </location>
</feature>
<feature type="transmembrane region" description="Helical" evidence="1">
    <location>
        <begin position="111"/>
        <end position="131"/>
    </location>
</feature>
<dbReference type="AlphaFoldDB" id="A0A4Y2A493"/>
<keyword evidence="1" id="KW-0812">Transmembrane</keyword>
<dbReference type="InterPro" id="IPR036397">
    <property type="entry name" value="RNaseH_sf"/>
</dbReference>
<dbReference type="Pfam" id="PF13358">
    <property type="entry name" value="DDE_3"/>
    <property type="match status" value="1"/>
</dbReference>
<keyword evidence="1" id="KW-1133">Transmembrane helix</keyword>
<accession>A0A4Y2A493</accession>
<keyword evidence="1" id="KW-0472">Membrane</keyword>
<organism evidence="3 4">
    <name type="scientific">Araneus ventricosus</name>
    <name type="common">Orbweaver spider</name>
    <name type="synonym">Epeira ventricosa</name>
    <dbReference type="NCBI Taxonomy" id="182803"/>
    <lineage>
        <taxon>Eukaryota</taxon>
        <taxon>Metazoa</taxon>
        <taxon>Ecdysozoa</taxon>
        <taxon>Arthropoda</taxon>
        <taxon>Chelicerata</taxon>
        <taxon>Arachnida</taxon>
        <taxon>Araneae</taxon>
        <taxon>Araneomorphae</taxon>
        <taxon>Entelegynae</taxon>
        <taxon>Araneoidea</taxon>
        <taxon>Araneidae</taxon>
        <taxon>Araneus</taxon>
    </lineage>
</organism>